<feature type="chain" id="PRO_5026089853" description="Lipoprotein" evidence="1">
    <location>
        <begin position="23"/>
        <end position="268"/>
    </location>
</feature>
<evidence type="ECO:0000313" key="3">
    <source>
        <dbReference type="Proteomes" id="UP000501568"/>
    </source>
</evidence>
<dbReference type="RefSeq" id="WP_165325793.1">
    <property type="nucleotide sequence ID" value="NZ_CP049109.1"/>
</dbReference>
<feature type="signal peptide" evidence="1">
    <location>
        <begin position="1"/>
        <end position="22"/>
    </location>
</feature>
<sequence>MRLRLALLIPLLLLGACDLRFDADDAAMADRRMTRIVLPAPLIAEAPGDIAPQGLRTAYVHPRLGLALFFTREPGEGVPRYRAHFIDQKGLIDLSALMSSGALTRLDTGSAQALADDRRANMPLRVTGLPDQPFGVLPAQGGFLVEVRYGDLWFLSYGAITPQGLKLGNAIDADALAALAEEAGFATAMQRIPRLGYGATGAEPASLVRFSAVPPGLPRLIAEHAAEIYAPVVAGEDVWVVSPLSAPADLNDARGIEALRASLFAAIP</sequence>
<evidence type="ECO:0000313" key="2">
    <source>
        <dbReference type="EMBL" id="QIG78794.1"/>
    </source>
</evidence>
<protein>
    <recommendedName>
        <fullName evidence="4">Lipoprotein</fullName>
    </recommendedName>
</protein>
<accession>A0A6G6Y1H9</accession>
<evidence type="ECO:0008006" key="4">
    <source>
        <dbReference type="Google" id="ProtNLM"/>
    </source>
</evidence>
<proteinExistence type="predicted"/>
<dbReference type="Proteomes" id="UP000501568">
    <property type="component" value="Chromosome"/>
</dbReference>
<dbReference type="PROSITE" id="PS51257">
    <property type="entry name" value="PROKAR_LIPOPROTEIN"/>
    <property type="match status" value="1"/>
</dbReference>
<dbReference type="EMBL" id="CP049109">
    <property type="protein sequence ID" value="QIG78794.1"/>
    <property type="molecule type" value="Genomic_DNA"/>
</dbReference>
<dbReference type="AlphaFoldDB" id="A0A6G6Y1H9"/>
<gene>
    <name evidence="2" type="ORF">G5C33_02640</name>
</gene>
<organism evidence="2 3">
    <name type="scientific">Stakelama tenebrarum</name>
    <dbReference type="NCBI Taxonomy" id="2711215"/>
    <lineage>
        <taxon>Bacteria</taxon>
        <taxon>Pseudomonadati</taxon>
        <taxon>Pseudomonadota</taxon>
        <taxon>Alphaproteobacteria</taxon>
        <taxon>Sphingomonadales</taxon>
        <taxon>Sphingomonadaceae</taxon>
        <taxon>Stakelama</taxon>
    </lineage>
</organism>
<keyword evidence="3" id="KW-1185">Reference proteome</keyword>
<reference evidence="2 3" key="1">
    <citation type="submission" date="2020-02" db="EMBL/GenBank/DDBJ databases">
        <authorList>
            <person name="Zheng R.K."/>
            <person name="Sun C.M."/>
        </authorList>
    </citation>
    <scope>NUCLEOTIDE SEQUENCE [LARGE SCALE GENOMIC DNA]</scope>
    <source>
        <strain evidence="3">zrk23</strain>
    </source>
</reference>
<keyword evidence="1" id="KW-0732">Signal</keyword>
<dbReference type="KEGG" id="spzr:G5C33_02640"/>
<name>A0A6G6Y1H9_9SPHN</name>
<evidence type="ECO:0000256" key="1">
    <source>
        <dbReference type="SAM" id="SignalP"/>
    </source>
</evidence>